<evidence type="ECO:0008006" key="3">
    <source>
        <dbReference type="Google" id="ProtNLM"/>
    </source>
</evidence>
<sequence>MEKRRQQMIPNIDPTNAKGVVTAAWNGIYEQVNLNLNGANQEVAIRQLNGRQGDNHRPVNLQLVKSDGNNANNVIPYNYGALYPQIVGKDAEDNTLEFGDDWHAEDPQSGFINISVPTQAYVAVGLSKNMYLRMIDDNGTVVSSVPIVYETEQDSAMLSNPEAQTYMQKVDQMIDLVSNRIGPLLTALATTKQSADITDADVKDLVKKIADNTVGVLSRDQTWTGHNQFTGLLTAKILDAAGTIHINGFDMQQLINFYKTFSDTGWTHDATAWLNGAYAWKGTQGFWMRKVTFMGVHLIFISLACWLPDGSNGDIPVVAMPLDWVGDVTDNSYFNVPIWGVANGSTALLGASINTSSQLVIKASGGKNIGVNGTMLYVN</sequence>
<reference evidence="1 2" key="1">
    <citation type="journal article" date="2015" name="Genome Announc.">
        <title>Expanding the biotechnology potential of lactobacilli through comparative genomics of 213 strains and associated genera.</title>
        <authorList>
            <person name="Sun Z."/>
            <person name="Harris H.M."/>
            <person name="McCann A."/>
            <person name="Guo C."/>
            <person name="Argimon S."/>
            <person name="Zhang W."/>
            <person name="Yang X."/>
            <person name="Jeffery I.B."/>
            <person name="Cooney J.C."/>
            <person name="Kagawa T.F."/>
            <person name="Liu W."/>
            <person name="Song Y."/>
            <person name="Salvetti E."/>
            <person name="Wrobel A."/>
            <person name="Rasinkangas P."/>
            <person name="Parkhill J."/>
            <person name="Rea M.C."/>
            <person name="O'Sullivan O."/>
            <person name="Ritari J."/>
            <person name="Douillard F.P."/>
            <person name="Paul Ross R."/>
            <person name="Yang R."/>
            <person name="Briner A.E."/>
            <person name="Felis G.E."/>
            <person name="de Vos W.M."/>
            <person name="Barrangou R."/>
            <person name="Klaenhammer T.R."/>
            <person name="Caufield P.W."/>
            <person name="Cui Y."/>
            <person name="Zhang H."/>
            <person name="O'Toole P.W."/>
        </authorList>
    </citation>
    <scope>NUCLEOTIDE SEQUENCE [LARGE SCALE GENOMIC DNA]</scope>
    <source>
        <strain evidence="1 2">DSM 22696</strain>
    </source>
</reference>
<protein>
    <recommendedName>
        <fullName evidence="3">BppU N-terminal domain-containing protein</fullName>
    </recommendedName>
</protein>
<evidence type="ECO:0000313" key="1">
    <source>
        <dbReference type="EMBL" id="KRN95513.1"/>
    </source>
</evidence>
<dbReference type="EMBL" id="JQCB01000008">
    <property type="protein sequence ID" value="KRN95513.1"/>
    <property type="molecule type" value="Genomic_DNA"/>
</dbReference>
<dbReference type="STRING" id="348151.IV55_GL001976"/>
<proteinExistence type="predicted"/>
<dbReference type="Proteomes" id="UP000051139">
    <property type="component" value="Unassembled WGS sequence"/>
</dbReference>
<organism evidence="1 2">
    <name type="scientific">Furfurilactobacillus siliginis</name>
    <dbReference type="NCBI Taxonomy" id="348151"/>
    <lineage>
        <taxon>Bacteria</taxon>
        <taxon>Bacillati</taxon>
        <taxon>Bacillota</taxon>
        <taxon>Bacilli</taxon>
        <taxon>Lactobacillales</taxon>
        <taxon>Lactobacillaceae</taxon>
        <taxon>Furfurilactobacillus</taxon>
    </lineage>
</organism>
<dbReference type="PATRIC" id="fig|348151.3.peg.2029"/>
<gene>
    <name evidence="1" type="ORF">IV55_GL001976</name>
</gene>
<evidence type="ECO:0000313" key="2">
    <source>
        <dbReference type="Proteomes" id="UP000051139"/>
    </source>
</evidence>
<keyword evidence="2" id="KW-1185">Reference proteome</keyword>
<accession>A0A0R2L142</accession>
<comment type="caution">
    <text evidence="1">The sequence shown here is derived from an EMBL/GenBank/DDBJ whole genome shotgun (WGS) entry which is preliminary data.</text>
</comment>
<name>A0A0R2L142_9LACO</name>
<dbReference type="AlphaFoldDB" id="A0A0R2L142"/>